<dbReference type="Proteomes" id="UP000019849">
    <property type="component" value="Unassembled WGS sequence"/>
</dbReference>
<feature type="transmembrane region" description="Helical" evidence="4">
    <location>
        <begin position="310"/>
        <end position="329"/>
    </location>
</feature>
<feature type="transmembrane region" description="Helical" evidence="4">
    <location>
        <begin position="203"/>
        <end position="223"/>
    </location>
</feature>
<dbReference type="STRING" id="69279.BG36_18020"/>
<evidence type="ECO:0000256" key="1">
    <source>
        <dbReference type="ARBA" id="ARBA00022692"/>
    </source>
</evidence>
<feature type="transmembrane region" description="Helical" evidence="4">
    <location>
        <begin position="279"/>
        <end position="298"/>
    </location>
</feature>
<protein>
    <submittedName>
        <fullName evidence="5 6">MFS transporter</fullName>
    </submittedName>
</protein>
<dbReference type="PATRIC" id="fig|69279.3.peg.826"/>
<dbReference type="PANTHER" id="PTHR23523:SF2">
    <property type="entry name" value="2-NITROIMIDAZOLE TRANSPORTER"/>
    <property type="match status" value="1"/>
</dbReference>
<dbReference type="OrthoDB" id="5317164at2"/>
<feature type="transmembrane region" description="Helical" evidence="4">
    <location>
        <begin position="84"/>
        <end position="103"/>
    </location>
</feature>
<feature type="transmembrane region" description="Helical" evidence="4">
    <location>
        <begin position="47"/>
        <end position="64"/>
    </location>
</feature>
<feature type="transmembrane region" description="Helical" evidence="4">
    <location>
        <begin position="138"/>
        <end position="156"/>
    </location>
</feature>
<dbReference type="InterPro" id="IPR036259">
    <property type="entry name" value="MFS_trans_sf"/>
</dbReference>
<organism evidence="5 7">
    <name type="scientific">Aquamicrobium defluvii</name>
    <dbReference type="NCBI Taxonomy" id="69279"/>
    <lineage>
        <taxon>Bacteria</taxon>
        <taxon>Pseudomonadati</taxon>
        <taxon>Pseudomonadota</taxon>
        <taxon>Alphaproteobacteria</taxon>
        <taxon>Hyphomicrobiales</taxon>
        <taxon>Phyllobacteriaceae</taxon>
        <taxon>Aquamicrobium</taxon>
    </lineage>
</organism>
<feature type="transmembrane region" description="Helical" evidence="4">
    <location>
        <begin position="365"/>
        <end position="388"/>
    </location>
</feature>
<evidence type="ECO:0000313" key="8">
    <source>
        <dbReference type="Proteomes" id="UP000294958"/>
    </source>
</evidence>
<dbReference type="Gene3D" id="1.20.1250.20">
    <property type="entry name" value="MFS general substrate transporter like domains"/>
    <property type="match status" value="2"/>
</dbReference>
<reference evidence="6 8" key="2">
    <citation type="submission" date="2019-03" db="EMBL/GenBank/DDBJ databases">
        <title>Genomic Encyclopedia of Type Strains, Phase IV (KMG-IV): sequencing the most valuable type-strain genomes for metagenomic binning, comparative biology and taxonomic classification.</title>
        <authorList>
            <person name="Goeker M."/>
        </authorList>
    </citation>
    <scope>NUCLEOTIDE SEQUENCE [LARGE SCALE GENOMIC DNA]</scope>
    <source>
        <strain evidence="6 8">DSM 11603</strain>
    </source>
</reference>
<dbReference type="GO" id="GO:0022857">
    <property type="term" value="F:transmembrane transporter activity"/>
    <property type="evidence" value="ECO:0007669"/>
    <property type="project" value="InterPro"/>
</dbReference>
<keyword evidence="8" id="KW-1185">Reference proteome</keyword>
<dbReference type="eggNOG" id="COG2807">
    <property type="taxonomic scope" value="Bacteria"/>
</dbReference>
<dbReference type="SUPFAM" id="SSF103473">
    <property type="entry name" value="MFS general substrate transporter"/>
    <property type="match status" value="1"/>
</dbReference>
<sequence>MTVNTSASGASGSHIVPDALEEQLVDAEADSLPPPAPPKFASPTARLLFAISLVLIAFNLRPIFPSLSVVLPEVIRDTGLSTVGASLLTTLPVLCLGLFAPFAPGLAQRYGAERTLMGALVLLTAGTALRGIDSVALLFFGTFAAGAAIAVSNVLLPGVVKRDFPERAAIMTGLYTMALCAGSAAAAGLTLPLEHVLGSWPAALAAWAVPAFAVLLLFIPQAMRVKPQAAHTGFRVEGLWRDRLAWQVTLFTGLQSALAYCVFGWLAPMLRERGFEPTVAGGIVSLSVMVQVVTCLGVPSFAIRCKDQRGVNVALVLCATAGLLGMMFAPMWSVLLWAVLQGIGQGGLIAAAMIVIVLRSSDSHVAAHLSGMAQGVGYVLAAVGPLLLGLIRSWTGSFDAAALLIVALGLGAGVAGAGAGRALHVGARTVRLESRKSRAP</sequence>
<feature type="transmembrane region" description="Helical" evidence="4">
    <location>
        <begin position="400"/>
        <end position="423"/>
    </location>
</feature>
<dbReference type="InterPro" id="IPR052524">
    <property type="entry name" value="MFS_Cyanate_Porter"/>
</dbReference>
<feature type="transmembrane region" description="Helical" evidence="4">
    <location>
        <begin position="335"/>
        <end position="358"/>
    </location>
</feature>
<dbReference type="EMBL" id="JENY01000004">
    <property type="protein sequence ID" value="EXL09864.1"/>
    <property type="molecule type" value="Genomic_DNA"/>
</dbReference>
<dbReference type="Proteomes" id="UP000294958">
    <property type="component" value="Unassembled WGS sequence"/>
</dbReference>
<proteinExistence type="predicted"/>
<dbReference type="HOGENOM" id="CLU_038046_1_0_5"/>
<dbReference type="InterPro" id="IPR011701">
    <property type="entry name" value="MFS"/>
</dbReference>
<accession>A0A011TDX0</accession>
<dbReference type="Pfam" id="PF07690">
    <property type="entry name" value="MFS_1"/>
    <property type="match status" value="1"/>
</dbReference>
<evidence type="ECO:0000313" key="7">
    <source>
        <dbReference type="Proteomes" id="UP000019849"/>
    </source>
</evidence>
<keyword evidence="1 4" id="KW-0812">Transmembrane</keyword>
<evidence type="ECO:0000313" key="5">
    <source>
        <dbReference type="EMBL" id="EXL09864.1"/>
    </source>
</evidence>
<feature type="transmembrane region" description="Helical" evidence="4">
    <location>
        <begin position="168"/>
        <end position="191"/>
    </location>
</feature>
<evidence type="ECO:0000256" key="4">
    <source>
        <dbReference type="SAM" id="Phobius"/>
    </source>
</evidence>
<keyword evidence="3 4" id="KW-0472">Membrane</keyword>
<feature type="transmembrane region" description="Helical" evidence="4">
    <location>
        <begin position="244"/>
        <end position="267"/>
    </location>
</feature>
<keyword evidence="2 4" id="KW-1133">Transmembrane helix</keyword>
<name>A0A011TDX0_9HYPH</name>
<comment type="caution">
    <text evidence="5">The sequence shown here is derived from an EMBL/GenBank/DDBJ whole genome shotgun (WGS) entry which is preliminary data.</text>
</comment>
<dbReference type="CDD" id="cd17339">
    <property type="entry name" value="MFS_NIMT_CynX_like"/>
    <property type="match status" value="1"/>
</dbReference>
<evidence type="ECO:0000313" key="6">
    <source>
        <dbReference type="EMBL" id="TDR38107.1"/>
    </source>
</evidence>
<evidence type="ECO:0000256" key="3">
    <source>
        <dbReference type="ARBA" id="ARBA00023136"/>
    </source>
</evidence>
<evidence type="ECO:0000256" key="2">
    <source>
        <dbReference type="ARBA" id="ARBA00022989"/>
    </source>
</evidence>
<reference evidence="5 7" key="1">
    <citation type="submission" date="2014-02" db="EMBL/GenBank/DDBJ databases">
        <title>Aquamicrobium defluvii Genome sequencing.</title>
        <authorList>
            <person name="Wang X."/>
        </authorList>
    </citation>
    <scope>NUCLEOTIDE SEQUENCE [LARGE SCALE GENOMIC DNA]</scope>
    <source>
        <strain evidence="5 7">W13Z1</strain>
    </source>
</reference>
<feature type="transmembrane region" description="Helical" evidence="4">
    <location>
        <begin position="115"/>
        <end position="132"/>
    </location>
</feature>
<dbReference type="PANTHER" id="PTHR23523">
    <property type="match status" value="1"/>
</dbReference>
<dbReference type="RefSeq" id="WP_051520396.1">
    <property type="nucleotide sequence ID" value="NZ_KK073879.1"/>
</dbReference>
<dbReference type="EMBL" id="SNZF01000001">
    <property type="protein sequence ID" value="TDR38107.1"/>
    <property type="molecule type" value="Genomic_DNA"/>
</dbReference>
<gene>
    <name evidence="5" type="ORF">BG36_18020</name>
    <name evidence="6" type="ORF">DES43_101175</name>
</gene>
<dbReference type="AlphaFoldDB" id="A0A011TDX0"/>